<proteinExistence type="predicted"/>
<dbReference type="Pfam" id="PF09359">
    <property type="entry name" value="VTC"/>
    <property type="match status" value="1"/>
</dbReference>
<feature type="domain" description="VTC" evidence="1">
    <location>
        <begin position="8"/>
        <end position="240"/>
    </location>
</feature>
<organism evidence="2 3">
    <name type="scientific">Candidatus Spechtbacteria bacterium RIFCSPHIGHO2_01_FULL_43_30</name>
    <dbReference type="NCBI Taxonomy" id="1802158"/>
    <lineage>
        <taxon>Bacteria</taxon>
        <taxon>Candidatus Spechtiibacteriota</taxon>
    </lineage>
</organism>
<dbReference type="EMBL" id="MHOD01000032">
    <property type="protein sequence ID" value="OGZ57335.1"/>
    <property type="molecule type" value="Genomic_DNA"/>
</dbReference>
<name>A0A1G2H4B4_9BACT</name>
<dbReference type="GO" id="GO:0006799">
    <property type="term" value="P:polyphosphate biosynthetic process"/>
    <property type="evidence" value="ECO:0007669"/>
    <property type="project" value="UniProtKB-ARBA"/>
</dbReference>
<dbReference type="InterPro" id="IPR018966">
    <property type="entry name" value="VTC_domain"/>
</dbReference>
<dbReference type="CDD" id="cd07750">
    <property type="entry name" value="PolyPPase_VTC_like"/>
    <property type="match status" value="1"/>
</dbReference>
<dbReference type="AlphaFoldDB" id="A0A1G2H4B4"/>
<comment type="caution">
    <text evidence="2">The sequence shown here is derived from an EMBL/GenBank/DDBJ whole genome shotgun (WGS) entry which is preliminary data.</text>
</comment>
<accession>A0A1G2H4B4</accession>
<dbReference type="Proteomes" id="UP000177932">
    <property type="component" value="Unassembled WGS sequence"/>
</dbReference>
<evidence type="ECO:0000259" key="1">
    <source>
        <dbReference type="Pfam" id="PF09359"/>
    </source>
</evidence>
<protein>
    <recommendedName>
        <fullName evidence="1">VTC domain-containing protein</fullName>
    </recommendedName>
</protein>
<gene>
    <name evidence="2" type="ORF">A2827_03560</name>
</gene>
<evidence type="ECO:0000313" key="3">
    <source>
        <dbReference type="Proteomes" id="UP000177932"/>
    </source>
</evidence>
<reference evidence="2 3" key="1">
    <citation type="journal article" date="2016" name="Nat. Commun.">
        <title>Thousands of microbial genomes shed light on interconnected biogeochemical processes in an aquifer system.</title>
        <authorList>
            <person name="Anantharaman K."/>
            <person name="Brown C.T."/>
            <person name="Hug L.A."/>
            <person name="Sharon I."/>
            <person name="Castelle C.J."/>
            <person name="Probst A.J."/>
            <person name="Thomas B.C."/>
            <person name="Singh A."/>
            <person name="Wilkins M.J."/>
            <person name="Karaoz U."/>
            <person name="Brodie E.L."/>
            <person name="Williams K.H."/>
            <person name="Hubbard S.S."/>
            <person name="Banfield J.F."/>
        </authorList>
    </citation>
    <scope>NUCLEOTIDE SEQUENCE [LARGE SCALE GENOMIC DNA]</scope>
</reference>
<sequence>MENNFFRFEFKYPIPRYLIRNFEYDLIRFGFSRDTFNIGEKYYVSSVYFETPGAADYFDKSGGFLDRKKIRARIYRDALTADEPDKPSIWLEIKKKHDMMISKNRVCVTPREWENFLSSNQRGYRKISERLNAEDEKILTEFVFWTTYERRKPYVLIQYKRRAFHSFTGGERVRVTIDYDIRAQKGDKFLTNPSTDVSQHGAVIEVKFREKLPWQIKFLLSKYKLSRDSYSKYSKGVEAMRKFYPIYR</sequence>
<dbReference type="InterPro" id="IPR042267">
    <property type="entry name" value="VTC_sf"/>
</dbReference>
<dbReference type="STRING" id="1802158.A2827_03560"/>
<evidence type="ECO:0000313" key="2">
    <source>
        <dbReference type="EMBL" id="OGZ57335.1"/>
    </source>
</evidence>
<dbReference type="Gene3D" id="3.20.100.30">
    <property type="entry name" value="VTC, catalytic tunnel domain"/>
    <property type="match status" value="1"/>
</dbReference>